<dbReference type="PANTHER" id="PTHR36513">
    <property type="entry name" value="ABC TRANSMEMBRANE TYPE-1 DOMAIN-CONTAINING PROTEIN"/>
    <property type="match status" value="1"/>
</dbReference>
<dbReference type="InterPro" id="IPR029058">
    <property type="entry name" value="AB_hydrolase_fold"/>
</dbReference>
<dbReference type="PANTHER" id="PTHR36513:SF1">
    <property type="entry name" value="TRANSMEMBRANE PROTEIN"/>
    <property type="match status" value="1"/>
</dbReference>
<evidence type="ECO:0000313" key="1">
    <source>
        <dbReference type="EMBL" id="PVH28391.1"/>
    </source>
</evidence>
<dbReference type="InterPro" id="IPR010297">
    <property type="entry name" value="DUF900_hydrolase"/>
</dbReference>
<accession>A0A2T8HSH2</accession>
<comment type="caution">
    <text evidence="1">The sequence shown here is derived from an EMBL/GenBank/DDBJ whole genome shotgun (WGS) entry which is preliminary data.</text>
</comment>
<evidence type="ECO:0000313" key="2">
    <source>
        <dbReference type="Proteomes" id="UP000245911"/>
    </source>
</evidence>
<keyword evidence="2" id="KW-1185">Reference proteome</keyword>
<dbReference type="EMBL" id="QDKM01000005">
    <property type="protein sequence ID" value="PVH28391.1"/>
    <property type="molecule type" value="Genomic_DNA"/>
</dbReference>
<name>A0A2T8HSH2_9RHOB</name>
<dbReference type="Gene3D" id="3.40.50.1820">
    <property type="entry name" value="alpha/beta hydrolase"/>
    <property type="match status" value="1"/>
</dbReference>
<reference evidence="1 2" key="1">
    <citation type="submission" date="2018-04" db="EMBL/GenBank/DDBJ databases">
        <title>Pararhodobacter oceanense sp. nov., isolated from marine intertidal sediment.</title>
        <authorList>
            <person name="Wang X.-L."/>
            <person name="Du Z.-J."/>
        </authorList>
    </citation>
    <scope>NUCLEOTIDE SEQUENCE [LARGE SCALE GENOMIC DNA]</scope>
    <source>
        <strain evidence="1 2">AM505</strain>
    </source>
</reference>
<evidence type="ECO:0008006" key="3">
    <source>
        <dbReference type="Google" id="ProtNLM"/>
    </source>
</evidence>
<dbReference type="PROSITE" id="PS51257">
    <property type="entry name" value="PROKAR_LIPOPROTEIN"/>
    <property type="match status" value="1"/>
</dbReference>
<gene>
    <name evidence="1" type="ORF">DDE20_12500</name>
</gene>
<dbReference type="AlphaFoldDB" id="A0A2T8HSH2"/>
<dbReference type="SUPFAM" id="SSF53474">
    <property type="entry name" value="alpha/beta-Hydrolases"/>
    <property type="match status" value="1"/>
</dbReference>
<protein>
    <recommendedName>
        <fullName evidence="3">Alpha/beta hydrolase</fullName>
    </recommendedName>
</protein>
<organism evidence="1 2">
    <name type="scientific">Pararhodobacter oceanensis</name>
    <dbReference type="NCBI Taxonomy" id="2172121"/>
    <lineage>
        <taxon>Bacteria</taxon>
        <taxon>Pseudomonadati</taxon>
        <taxon>Pseudomonadota</taxon>
        <taxon>Alphaproteobacteria</taxon>
        <taxon>Rhodobacterales</taxon>
        <taxon>Paracoccaceae</taxon>
        <taxon>Pararhodobacter</taxon>
    </lineage>
</organism>
<dbReference type="Proteomes" id="UP000245911">
    <property type="component" value="Unassembled WGS sequence"/>
</dbReference>
<dbReference type="OrthoDB" id="9797755at2"/>
<sequence length="406" mass="44038">MRPNARVSRAELGLEPCMRVFIFALLISVSACAVREQVDFVEHPAPGAVLWPVLVATTRAPDPNQPVPGWERRAQVSFGSFTTSIPPDRELGEIPRPRDRSAADPTRHFMLADAQMLDGAAFETAVRAALAREPVGEREAVIYVHGFNNTFIEGLYRTAQLDYDLRVPGASLHYSWPSLGSPLAYAHDRDSALFARDGLVEMLRRVQAARPQRIILIAHSMGAHLLMEAMRQLALTNDPALRAIGGVFLLSPDIDVSVFRQQVAAIGPLPDPFVIVTSQRDRVLTLSARLSGETARLGNLPDATPLNGLGVTLLDVSAFSQGAGHFTVASSPALIGLLDQMQMLNSALADGTSASLPLLPATILTLQNTTQVVLQPLTETGSRRTRPWWLRRMSGGVSAEAATPRR</sequence>
<dbReference type="Pfam" id="PF05990">
    <property type="entry name" value="DUF900"/>
    <property type="match status" value="1"/>
</dbReference>
<proteinExistence type="predicted"/>